<evidence type="ECO:0000256" key="4">
    <source>
        <dbReference type="ARBA" id="ARBA00022481"/>
    </source>
</evidence>
<keyword evidence="7 11" id="KW-1133">Transmembrane helix</keyword>
<evidence type="ECO:0000256" key="11">
    <source>
        <dbReference type="SAM" id="Phobius"/>
    </source>
</evidence>
<keyword evidence="14" id="KW-1185">Reference proteome</keyword>
<keyword evidence="5" id="KW-0997">Cell inner membrane</keyword>
<evidence type="ECO:0000256" key="6">
    <source>
        <dbReference type="ARBA" id="ARBA00022692"/>
    </source>
</evidence>
<evidence type="ECO:0000256" key="3">
    <source>
        <dbReference type="ARBA" id="ARBA00022475"/>
    </source>
</evidence>
<keyword evidence="4" id="KW-0488">Methylation</keyword>
<dbReference type="GO" id="GO:0015627">
    <property type="term" value="C:type II protein secretion system complex"/>
    <property type="evidence" value="ECO:0007669"/>
    <property type="project" value="InterPro"/>
</dbReference>
<evidence type="ECO:0000256" key="7">
    <source>
        <dbReference type="ARBA" id="ARBA00022989"/>
    </source>
</evidence>
<accession>A0A2T5P919</accession>
<evidence type="ECO:0000256" key="2">
    <source>
        <dbReference type="ARBA" id="ARBA00021549"/>
    </source>
</evidence>
<comment type="caution">
    <text evidence="13">The sequence shown here is derived from an EMBL/GenBank/DDBJ whole genome shotgun (WGS) entry which is preliminary data.</text>
</comment>
<proteinExistence type="inferred from homology"/>
<evidence type="ECO:0000259" key="12">
    <source>
        <dbReference type="Pfam" id="PF12019"/>
    </source>
</evidence>
<evidence type="ECO:0000256" key="8">
    <source>
        <dbReference type="ARBA" id="ARBA00023136"/>
    </source>
</evidence>
<dbReference type="SUPFAM" id="SSF54523">
    <property type="entry name" value="Pili subunits"/>
    <property type="match status" value="1"/>
</dbReference>
<comment type="subcellular location">
    <subcellularLocation>
        <location evidence="1">Cell inner membrane</location>
        <topology evidence="1">Single-pass membrane protein</topology>
    </subcellularLocation>
</comment>
<dbReference type="AlphaFoldDB" id="A0A2T5P919"/>
<dbReference type="Pfam" id="PF07963">
    <property type="entry name" value="N_methyl"/>
    <property type="match status" value="1"/>
</dbReference>
<dbReference type="Proteomes" id="UP000244064">
    <property type="component" value="Unassembled WGS sequence"/>
</dbReference>
<evidence type="ECO:0000256" key="10">
    <source>
        <dbReference type="ARBA" id="ARBA00030775"/>
    </source>
</evidence>
<sequence length="191" mass="20568">MQKGGSMSHPYKASGFSLIELLIIMTLLAIVAGVAIPNFQRLVQANRAQGATEELLAQLQFARSEAVVRNRIVTVENLSGTDGRWDQQIRIYVSGNQTANRAFVPPSSPPAPGDDEELRFHEGMNNVTLTAIGDARVEEWISFRPNGTLAITGASSIIVCPDNQPDRGRSLTLEPSGRIAMPATAPTVCTP</sequence>
<dbReference type="InterPro" id="IPR022346">
    <property type="entry name" value="T2SS_GspH"/>
</dbReference>
<dbReference type="Gene3D" id="3.55.40.10">
    <property type="entry name" value="minor pseudopilin epsh domain"/>
    <property type="match status" value="1"/>
</dbReference>
<dbReference type="PROSITE" id="PS00409">
    <property type="entry name" value="PROKAR_NTER_METHYL"/>
    <property type="match status" value="1"/>
</dbReference>
<comment type="similarity">
    <text evidence="9">Belongs to the GSP H family.</text>
</comment>
<evidence type="ECO:0000313" key="13">
    <source>
        <dbReference type="EMBL" id="PTU74195.1"/>
    </source>
</evidence>
<dbReference type="InterPro" id="IPR045584">
    <property type="entry name" value="Pilin-like"/>
</dbReference>
<evidence type="ECO:0000256" key="1">
    <source>
        <dbReference type="ARBA" id="ARBA00004377"/>
    </source>
</evidence>
<keyword evidence="6 11" id="KW-0812">Transmembrane</keyword>
<keyword evidence="8 11" id="KW-0472">Membrane</keyword>
<protein>
    <recommendedName>
        <fullName evidence="2">Type II secretion system protein H</fullName>
    </recommendedName>
    <alternativeName>
        <fullName evidence="10">General secretion pathway protein H</fullName>
    </alternativeName>
</protein>
<feature type="transmembrane region" description="Helical" evidence="11">
    <location>
        <begin position="21"/>
        <end position="39"/>
    </location>
</feature>
<dbReference type="Pfam" id="PF12019">
    <property type="entry name" value="GspH"/>
    <property type="match status" value="1"/>
</dbReference>
<dbReference type="GO" id="GO:0015628">
    <property type="term" value="P:protein secretion by the type II secretion system"/>
    <property type="evidence" value="ECO:0007669"/>
    <property type="project" value="InterPro"/>
</dbReference>
<organism evidence="13 14">
    <name type="scientific">Pseudomonas mangrovi</name>
    <dbReference type="NCBI Taxonomy" id="2161748"/>
    <lineage>
        <taxon>Bacteria</taxon>
        <taxon>Pseudomonadati</taxon>
        <taxon>Pseudomonadota</taxon>
        <taxon>Gammaproteobacteria</taxon>
        <taxon>Pseudomonadales</taxon>
        <taxon>Pseudomonadaceae</taxon>
        <taxon>Pseudomonas</taxon>
    </lineage>
</organism>
<evidence type="ECO:0000313" key="14">
    <source>
        <dbReference type="Proteomes" id="UP000244064"/>
    </source>
</evidence>
<feature type="domain" description="General secretion pathway GspH" evidence="12">
    <location>
        <begin position="51"/>
        <end position="177"/>
    </location>
</feature>
<evidence type="ECO:0000256" key="5">
    <source>
        <dbReference type="ARBA" id="ARBA00022519"/>
    </source>
</evidence>
<keyword evidence="3" id="KW-1003">Cell membrane</keyword>
<evidence type="ECO:0000256" key="9">
    <source>
        <dbReference type="ARBA" id="ARBA00025772"/>
    </source>
</evidence>
<reference evidence="13 14" key="1">
    <citation type="submission" date="2018-04" db="EMBL/GenBank/DDBJ databases">
        <title>Pseudomonas sp. nov., isolated from mangrove soil.</title>
        <authorList>
            <person name="Chen C."/>
        </authorList>
    </citation>
    <scope>NUCLEOTIDE SEQUENCE [LARGE SCALE GENOMIC DNA]</scope>
    <source>
        <strain evidence="13 14">TC-11</strain>
    </source>
</reference>
<name>A0A2T5P919_9PSED</name>
<gene>
    <name evidence="13" type="ORF">DBO85_11525</name>
</gene>
<dbReference type="InterPro" id="IPR012902">
    <property type="entry name" value="N_methyl_site"/>
</dbReference>
<dbReference type="GO" id="GO:0005886">
    <property type="term" value="C:plasma membrane"/>
    <property type="evidence" value="ECO:0007669"/>
    <property type="project" value="UniProtKB-SubCell"/>
</dbReference>
<dbReference type="EMBL" id="QASN01000019">
    <property type="protein sequence ID" value="PTU74195.1"/>
    <property type="molecule type" value="Genomic_DNA"/>
</dbReference>